<dbReference type="InterPro" id="IPR057736">
    <property type="entry name" value="SAF_PseI/NeuA/NeuB"/>
</dbReference>
<proteinExistence type="predicted"/>
<evidence type="ECO:0000313" key="3">
    <source>
        <dbReference type="Proteomes" id="UP000198623"/>
    </source>
</evidence>
<name>A0A1I2MX64_9GAMM</name>
<dbReference type="InterPro" id="IPR051690">
    <property type="entry name" value="PseI-like"/>
</dbReference>
<dbReference type="AlphaFoldDB" id="A0A1I2MX64"/>
<dbReference type="InterPro" id="IPR036732">
    <property type="entry name" value="AFP_Neu5c_C_sf"/>
</dbReference>
<dbReference type="GO" id="GO:0047444">
    <property type="term" value="F:N-acylneuraminate-9-phosphate synthase activity"/>
    <property type="evidence" value="ECO:0007669"/>
    <property type="project" value="TreeGrafter"/>
</dbReference>
<dbReference type="Pfam" id="PF03102">
    <property type="entry name" value="NeuB"/>
    <property type="match status" value="1"/>
</dbReference>
<keyword evidence="3" id="KW-1185">Reference proteome</keyword>
<dbReference type="STRING" id="1045558.SAMN05216175_102153"/>
<dbReference type="CDD" id="cd11615">
    <property type="entry name" value="SAF_NeuB_like"/>
    <property type="match status" value="1"/>
</dbReference>
<dbReference type="Pfam" id="PF08666">
    <property type="entry name" value="SAF"/>
    <property type="match status" value="1"/>
</dbReference>
<dbReference type="SMART" id="SM00858">
    <property type="entry name" value="SAF"/>
    <property type="match status" value="1"/>
</dbReference>
<evidence type="ECO:0000313" key="2">
    <source>
        <dbReference type="EMBL" id="SFF96062.1"/>
    </source>
</evidence>
<dbReference type="NCBIfam" id="TIGR03569">
    <property type="entry name" value="NeuB_NnaB"/>
    <property type="match status" value="1"/>
</dbReference>
<gene>
    <name evidence="2" type="ORF">SAMN05216175_102153</name>
</gene>
<organism evidence="2 3">
    <name type="scientific">Neptunomonas qingdaonensis</name>
    <dbReference type="NCBI Taxonomy" id="1045558"/>
    <lineage>
        <taxon>Bacteria</taxon>
        <taxon>Pseudomonadati</taxon>
        <taxon>Pseudomonadota</taxon>
        <taxon>Gammaproteobacteria</taxon>
        <taxon>Oceanospirillales</taxon>
        <taxon>Oceanospirillaceae</taxon>
        <taxon>Neptunomonas</taxon>
    </lineage>
</organism>
<dbReference type="PANTHER" id="PTHR42966:SF1">
    <property type="entry name" value="SIALIC ACID SYNTHASE"/>
    <property type="match status" value="1"/>
</dbReference>
<feature type="domain" description="AFP-like" evidence="1">
    <location>
        <begin position="287"/>
        <end position="344"/>
    </location>
</feature>
<dbReference type="InterPro" id="IPR020007">
    <property type="entry name" value="NeuB/NeuA"/>
</dbReference>
<dbReference type="Proteomes" id="UP000198623">
    <property type="component" value="Unassembled WGS sequence"/>
</dbReference>
<dbReference type="InterPro" id="IPR013132">
    <property type="entry name" value="PseI/NeuA/B-like_N"/>
</dbReference>
<sequence>MGCYVIAEAGVNHNGSEELALQLIEVAAKAGADAVKFQTFKAESLVAKGTATAAYQKAQTGSDDQFAMLKGLEISPELHILLLAHCKLHGIEFMSTPFDLESAEFLVSLGMRIIKIPSGELTNLPLISKLAEYDLPMILSTGMATLDEVKEAVDVVRSVREELSFEKPLDKVLTILHCTSNYPTADTDVNLRAIYTLGSECGLPAGYSDHTSGIVVSVAAVAMGAQVIEKHFTLDKNLPGPDHKASLMPDELVEMVSQIRRVERCLGDGIKEPRSNELPIRALVRRSVVLARDKKIGDTLQPDDLVLLRPGTGIPPKDLHALLGRKLNAGKCAGELLAWDDLVL</sequence>
<accession>A0A1I2MX64</accession>
<dbReference type="PROSITE" id="PS50844">
    <property type="entry name" value="AFP_LIKE"/>
    <property type="match status" value="1"/>
</dbReference>
<dbReference type="PANTHER" id="PTHR42966">
    <property type="entry name" value="N-ACETYLNEURAMINATE SYNTHASE"/>
    <property type="match status" value="1"/>
</dbReference>
<dbReference type="SUPFAM" id="SSF51569">
    <property type="entry name" value="Aldolase"/>
    <property type="match status" value="1"/>
</dbReference>
<dbReference type="Gene3D" id="3.90.1210.10">
    <property type="entry name" value="Antifreeze-like/N-acetylneuraminic acid synthase C-terminal domain"/>
    <property type="match status" value="1"/>
</dbReference>
<dbReference type="GO" id="GO:0016051">
    <property type="term" value="P:carbohydrate biosynthetic process"/>
    <property type="evidence" value="ECO:0007669"/>
    <property type="project" value="InterPro"/>
</dbReference>
<dbReference type="RefSeq" id="WP_090724601.1">
    <property type="nucleotide sequence ID" value="NZ_FOOU01000002.1"/>
</dbReference>
<evidence type="ECO:0000259" key="1">
    <source>
        <dbReference type="PROSITE" id="PS50844"/>
    </source>
</evidence>
<dbReference type="InterPro" id="IPR013974">
    <property type="entry name" value="SAF"/>
</dbReference>
<reference evidence="3" key="1">
    <citation type="submission" date="2016-10" db="EMBL/GenBank/DDBJ databases">
        <authorList>
            <person name="Varghese N."/>
            <person name="Submissions S."/>
        </authorList>
    </citation>
    <scope>NUCLEOTIDE SEQUENCE [LARGE SCALE GENOMIC DNA]</scope>
    <source>
        <strain evidence="3">CGMCC 1.10971</strain>
    </source>
</reference>
<dbReference type="InterPro" id="IPR006190">
    <property type="entry name" value="SAF_AFP_Neu5Ac"/>
</dbReference>
<dbReference type="Gene3D" id="3.20.20.70">
    <property type="entry name" value="Aldolase class I"/>
    <property type="match status" value="1"/>
</dbReference>
<dbReference type="OrthoDB" id="9781701at2"/>
<dbReference type="SUPFAM" id="SSF51269">
    <property type="entry name" value="AFP III-like domain"/>
    <property type="match status" value="1"/>
</dbReference>
<protein>
    <submittedName>
        <fullName evidence="2">N-acetylneuraminate synthase</fullName>
    </submittedName>
</protein>
<dbReference type="InterPro" id="IPR013785">
    <property type="entry name" value="Aldolase_TIM"/>
</dbReference>
<dbReference type="EMBL" id="FOOU01000002">
    <property type="protein sequence ID" value="SFF96062.1"/>
    <property type="molecule type" value="Genomic_DNA"/>
</dbReference>